<dbReference type="EMBL" id="BNCP01000064">
    <property type="protein sequence ID" value="GIL91329.1"/>
    <property type="molecule type" value="Genomic_DNA"/>
</dbReference>
<feature type="compositionally biased region" description="Low complexity" evidence="1">
    <location>
        <begin position="905"/>
        <end position="974"/>
    </location>
</feature>
<feature type="region of interest" description="Disordered" evidence="1">
    <location>
        <begin position="538"/>
        <end position="557"/>
    </location>
</feature>
<feature type="region of interest" description="Disordered" evidence="1">
    <location>
        <begin position="881"/>
        <end position="974"/>
    </location>
</feature>
<evidence type="ECO:0000313" key="2">
    <source>
        <dbReference type="EMBL" id="GIL91329.1"/>
    </source>
</evidence>
<evidence type="ECO:0000313" key="3">
    <source>
        <dbReference type="Proteomes" id="UP000747110"/>
    </source>
</evidence>
<feature type="compositionally biased region" description="Low complexity" evidence="1">
    <location>
        <begin position="242"/>
        <end position="254"/>
    </location>
</feature>
<feature type="compositionally biased region" description="Polar residues" evidence="1">
    <location>
        <begin position="44"/>
        <end position="61"/>
    </location>
</feature>
<name>A0A8J4G077_9CHLO</name>
<dbReference type="Proteomes" id="UP000747110">
    <property type="component" value="Unassembled WGS sequence"/>
</dbReference>
<comment type="caution">
    <text evidence="2">The sequence shown here is derived from an EMBL/GenBank/DDBJ whole genome shotgun (WGS) entry which is preliminary data.</text>
</comment>
<accession>A0A8J4G077</accession>
<feature type="region of interest" description="Disordered" evidence="1">
    <location>
        <begin position="1031"/>
        <end position="1057"/>
    </location>
</feature>
<reference evidence="2" key="1">
    <citation type="journal article" date="2021" name="Proc. Natl. Acad. Sci. U.S.A.">
        <title>Three genomes in the algal genus Volvox reveal the fate of a haploid sex-determining region after a transition to homothallism.</title>
        <authorList>
            <person name="Yamamoto K."/>
            <person name="Hamaji T."/>
            <person name="Kawai-Toyooka H."/>
            <person name="Matsuzaki R."/>
            <person name="Takahashi F."/>
            <person name="Nishimura Y."/>
            <person name="Kawachi M."/>
            <person name="Noguchi H."/>
            <person name="Minakuchi Y."/>
            <person name="Umen J.G."/>
            <person name="Toyoda A."/>
            <person name="Nozaki H."/>
        </authorList>
    </citation>
    <scope>NUCLEOTIDE SEQUENCE</scope>
    <source>
        <strain evidence="2">NIES-3786</strain>
    </source>
</reference>
<keyword evidence="3" id="KW-1185">Reference proteome</keyword>
<feature type="non-terminal residue" evidence="2">
    <location>
        <position position="1"/>
    </location>
</feature>
<sequence>TSATAKAGGRGGGGGGGGGSRAGSRRSSATGMFEDYAPSPPLPSTSGCSDGPSTMPSQGTVPGSALLHPQSVPPTTAPVVATTTTSQIALSGGTGDCVSGPAAGTLPYATVHALPPGITQLTGGVIQRSSNNGFSHSQPPVVPPPLPRITSPLSPQMLQQELQKELQRHLTNQRHGQIPKGSPSQVHDVQSWHQQSPVPQPQSQQNGSPSVVYEAASQQQQQQLVHEIELSPQSTSMEVHHGSSGATAAVAGSNSNGGSGGRGDAQKLAASNPRHAQRAGPDGIDVVTEHNKDEPLPGESDPAVKRWRQGEVRHTPLQPSPALHMATANGPQEHPVITGANSNWLEDTDKSSGKGISAAHACSKHGAVHDPPAAAAAAAAAAMPPPPPPAPLMRTLEHELGFTPRFMPTAQGLSVDVVSPPPLSMLTHFSDSDDGGTLGHKRYGMHHNPFLGAGPMPSPATAQGANVRQRQAIHRNGAYQHHDMVGLDVAAMEFDDSPELADAMIAAIAGEASKARAGAGDSGAVTAAAAAAAAAGSAGMRSNHNRPQPENESSGAVDGGLLCGEFLGSGLMDATNDFLASFETNSLEGARLGLDTDSSEFLSPRQLLVGGLANRTRGGSGRAVINSAVHVAAARQCGLNPPGEDAVAGGQLMGLSGWSSQALRRPYSNDAVQSISGCAGMVPCGTSWPPQSSAADARMASPEQRGGVAVGNAAVPGVHTLVAPVRTYAAPALWKRKVVAMEAGDPRRLALQQGGASEDHHRDIGWAAPHPYHNNAPSSSPFKRQRVTVGPVNATYHNHYQNAPHPHTGASDAEAEAAFATCGGPQRPQNTVSAHRNMQELRKQEALAYMQGRLGVSTMVQQHPQQLHPLYQQQQLRQLQQHHAQQLQQSHTHQQQQQRIEMQHTHLTQQQPPQQQQQQQLRPTHAQQQQMQHTQMQAQQMQQMHPQQTQQQQQQQQQPAHAQQQQMHSQHMQQLQHLENCDVVNASGSAIFSAAISQQPAATGGFCPVFSGATAPTAAASVNRGDLGRMSMSHAPVSNSSPAALASGKPTPSQHRHPMQPPLAIAAVAGTAPAAAPPQVPRPAAYSLITNGNTDSANGAGVATSGNSTGAVVAMAPPAAPQLHQSHSVAVPAAAAGVRQDPGPSCTQPLRYAASSCGVMGLGEGVAGIYVNAIGAIGSPVRVQMNGTMKLGAGSTFLFSPSNGARSR</sequence>
<proteinExistence type="predicted"/>
<feature type="compositionally biased region" description="Gly residues" evidence="1">
    <location>
        <begin position="8"/>
        <end position="21"/>
    </location>
</feature>
<feature type="compositionally biased region" description="Low complexity" evidence="1">
    <location>
        <begin position="881"/>
        <end position="898"/>
    </location>
</feature>
<evidence type="ECO:0000256" key="1">
    <source>
        <dbReference type="SAM" id="MobiDB-lite"/>
    </source>
</evidence>
<feature type="region of interest" description="Disordered" evidence="1">
    <location>
        <begin position="164"/>
        <end position="302"/>
    </location>
</feature>
<feature type="region of interest" description="Disordered" evidence="1">
    <location>
        <begin position="1"/>
        <end position="77"/>
    </location>
</feature>
<feature type="compositionally biased region" description="Polar residues" evidence="1">
    <location>
        <begin position="540"/>
        <end position="554"/>
    </location>
</feature>
<feature type="compositionally biased region" description="Low complexity" evidence="1">
    <location>
        <begin position="189"/>
        <end position="223"/>
    </location>
</feature>
<feature type="region of interest" description="Disordered" evidence="1">
    <location>
        <begin position="125"/>
        <end position="152"/>
    </location>
</feature>
<protein>
    <submittedName>
        <fullName evidence="2">Uncharacterized protein</fullName>
    </submittedName>
</protein>
<gene>
    <name evidence="2" type="ORF">Vretifemale_18972</name>
</gene>
<dbReference type="AlphaFoldDB" id="A0A8J4G077"/>
<feature type="compositionally biased region" description="Polar residues" evidence="1">
    <location>
        <begin position="125"/>
        <end position="138"/>
    </location>
</feature>
<organism evidence="2 3">
    <name type="scientific">Volvox reticuliferus</name>
    <dbReference type="NCBI Taxonomy" id="1737510"/>
    <lineage>
        <taxon>Eukaryota</taxon>
        <taxon>Viridiplantae</taxon>
        <taxon>Chlorophyta</taxon>
        <taxon>core chlorophytes</taxon>
        <taxon>Chlorophyceae</taxon>
        <taxon>CS clade</taxon>
        <taxon>Chlamydomonadales</taxon>
        <taxon>Volvocaceae</taxon>
        <taxon>Volvox</taxon>
    </lineage>
</organism>